<evidence type="ECO:0000256" key="2">
    <source>
        <dbReference type="ARBA" id="ARBA00023295"/>
    </source>
</evidence>
<keyword evidence="2" id="KW-0326">Glycosidase</keyword>
<gene>
    <name evidence="3" type="ORF">VNO77_44680</name>
</gene>
<proteinExistence type="predicted"/>
<name>A0AAN9PP00_CANGL</name>
<reference evidence="3 4" key="1">
    <citation type="submission" date="2024-01" db="EMBL/GenBank/DDBJ databases">
        <title>The genomes of 5 underutilized Papilionoideae crops provide insights into root nodulation and disease resistanc.</title>
        <authorList>
            <person name="Jiang F."/>
        </authorList>
    </citation>
    <scope>NUCLEOTIDE SEQUENCE [LARGE SCALE GENOMIC DNA]</scope>
    <source>
        <strain evidence="3">LVBAO_FW01</strain>
        <tissue evidence="3">Leaves</tissue>
    </source>
</reference>
<keyword evidence="4" id="KW-1185">Reference proteome</keyword>
<evidence type="ECO:0000313" key="3">
    <source>
        <dbReference type="EMBL" id="KAK7306725.1"/>
    </source>
</evidence>
<dbReference type="InterPro" id="IPR017853">
    <property type="entry name" value="GH"/>
</dbReference>
<dbReference type="Proteomes" id="UP001367508">
    <property type="component" value="Unassembled WGS sequence"/>
</dbReference>
<dbReference type="AlphaFoldDB" id="A0AAN9PP00"/>
<dbReference type="InterPro" id="IPR050542">
    <property type="entry name" value="Glycosyl_Hydrlase18_Chitinase"/>
</dbReference>
<evidence type="ECO:0000256" key="1">
    <source>
        <dbReference type="ARBA" id="ARBA00022801"/>
    </source>
</evidence>
<dbReference type="GO" id="GO:0004568">
    <property type="term" value="F:chitinase activity"/>
    <property type="evidence" value="ECO:0007669"/>
    <property type="project" value="TreeGrafter"/>
</dbReference>
<dbReference type="EMBL" id="JAYMYQ010000011">
    <property type="protein sequence ID" value="KAK7306725.1"/>
    <property type="molecule type" value="Genomic_DNA"/>
</dbReference>
<organism evidence="3 4">
    <name type="scientific">Canavalia gladiata</name>
    <name type="common">Sword bean</name>
    <name type="synonym">Dolichos gladiatus</name>
    <dbReference type="NCBI Taxonomy" id="3824"/>
    <lineage>
        <taxon>Eukaryota</taxon>
        <taxon>Viridiplantae</taxon>
        <taxon>Streptophyta</taxon>
        <taxon>Embryophyta</taxon>
        <taxon>Tracheophyta</taxon>
        <taxon>Spermatophyta</taxon>
        <taxon>Magnoliopsida</taxon>
        <taxon>eudicotyledons</taxon>
        <taxon>Gunneridae</taxon>
        <taxon>Pentapetalae</taxon>
        <taxon>rosids</taxon>
        <taxon>fabids</taxon>
        <taxon>Fabales</taxon>
        <taxon>Fabaceae</taxon>
        <taxon>Papilionoideae</taxon>
        <taxon>50 kb inversion clade</taxon>
        <taxon>NPAAA clade</taxon>
        <taxon>indigoferoid/millettioid clade</taxon>
        <taxon>Phaseoleae</taxon>
        <taxon>Canavalia</taxon>
    </lineage>
</organism>
<evidence type="ECO:0000313" key="4">
    <source>
        <dbReference type="Proteomes" id="UP001367508"/>
    </source>
</evidence>
<dbReference type="GO" id="GO:0005576">
    <property type="term" value="C:extracellular region"/>
    <property type="evidence" value="ECO:0007669"/>
    <property type="project" value="TreeGrafter"/>
</dbReference>
<accession>A0AAN9PP00</accession>
<sequence length="175" mass="19834">MVYTPNLRFDRLGRAIKESTSERKIDFAVTVQCLPDIFAGPAITSGLVDYVWIEIFSGYNCYSEIGEVSEGILDQWEYWTKKASNTLFFLDLSAEPKEAFGYTYISPEALKSEILPTAKEASNYGGVMIRQRLEDIKYSYIGQIKNSVRKVCKCACDESVSTSFYGLHQRSLQNV</sequence>
<dbReference type="PANTHER" id="PTHR45708">
    <property type="entry name" value="ENDOCHITINASE"/>
    <property type="match status" value="1"/>
</dbReference>
<dbReference type="Gene3D" id="3.20.20.80">
    <property type="entry name" value="Glycosidases"/>
    <property type="match status" value="1"/>
</dbReference>
<dbReference type="PANTHER" id="PTHR45708:SF49">
    <property type="entry name" value="ENDOCHITINASE"/>
    <property type="match status" value="1"/>
</dbReference>
<dbReference type="SUPFAM" id="SSF51445">
    <property type="entry name" value="(Trans)glycosidases"/>
    <property type="match status" value="1"/>
</dbReference>
<comment type="caution">
    <text evidence="3">The sequence shown here is derived from an EMBL/GenBank/DDBJ whole genome shotgun (WGS) entry which is preliminary data.</text>
</comment>
<keyword evidence="1" id="KW-0378">Hydrolase</keyword>
<protein>
    <submittedName>
        <fullName evidence="3">Uncharacterized protein</fullName>
    </submittedName>
</protein>